<evidence type="ECO:0000256" key="4">
    <source>
        <dbReference type="ARBA" id="ARBA00040613"/>
    </source>
</evidence>
<gene>
    <name evidence="6" type="ORF">BSL78_13508</name>
</gene>
<dbReference type="Pfam" id="PF01776">
    <property type="entry name" value="Ribosomal_L22e"/>
    <property type="match status" value="1"/>
</dbReference>
<proteinExistence type="inferred from homology"/>
<comment type="similarity">
    <text evidence="1">Belongs to the eukaryotic ribosomal protein eL22 family.</text>
</comment>
<reference evidence="6 7" key="1">
    <citation type="journal article" date="2017" name="PLoS Biol.">
        <title>The sea cucumber genome provides insights into morphological evolution and visceral regeneration.</title>
        <authorList>
            <person name="Zhang X."/>
            <person name="Sun L."/>
            <person name="Yuan J."/>
            <person name="Sun Y."/>
            <person name="Gao Y."/>
            <person name="Zhang L."/>
            <person name="Li S."/>
            <person name="Dai H."/>
            <person name="Hamel J.F."/>
            <person name="Liu C."/>
            <person name="Yu Y."/>
            <person name="Liu S."/>
            <person name="Lin W."/>
            <person name="Guo K."/>
            <person name="Jin S."/>
            <person name="Xu P."/>
            <person name="Storey K.B."/>
            <person name="Huan P."/>
            <person name="Zhang T."/>
            <person name="Zhou Y."/>
            <person name="Zhang J."/>
            <person name="Lin C."/>
            <person name="Li X."/>
            <person name="Xing L."/>
            <person name="Huo D."/>
            <person name="Sun M."/>
            <person name="Wang L."/>
            <person name="Mercier A."/>
            <person name="Li F."/>
            <person name="Yang H."/>
            <person name="Xiang J."/>
        </authorList>
    </citation>
    <scope>NUCLEOTIDE SEQUENCE [LARGE SCALE GENOMIC DNA]</scope>
    <source>
        <strain evidence="6">Shaxun</strain>
        <tissue evidence="6">Muscle</tissue>
    </source>
</reference>
<dbReference type="OrthoDB" id="10259820at2759"/>
<comment type="caution">
    <text evidence="6">The sequence shown here is derived from an EMBL/GenBank/DDBJ whole genome shotgun (WGS) entry which is preliminary data.</text>
</comment>
<dbReference type="AlphaFoldDB" id="A0A2G8KNT8"/>
<evidence type="ECO:0000256" key="1">
    <source>
        <dbReference type="ARBA" id="ARBA00007817"/>
    </source>
</evidence>
<sequence length="125" mass="14474">MTVGKSKRPRKLPIQKGAKKKKVTYKFTIDCTMPVEDGIMDSANFEQFLQDRIKVDGKTKNFTGRLSIERKKSKLTITTDFDFSKRYLKYLQRSISKRTTLGIGCEWWIRQGDVRTPILPDQPGV</sequence>
<keyword evidence="2 6" id="KW-0689">Ribosomal protein</keyword>
<dbReference type="GO" id="GO:0002181">
    <property type="term" value="P:cytoplasmic translation"/>
    <property type="evidence" value="ECO:0007669"/>
    <property type="project" value="TreeGrafter"/>
</dbReference>
<dbReference type="Gene3D" id="3.30.1360.210">
    <property type="match status" value="1"/>
</dbReference>
<evidence type="ECO:0000256" key="5">
    <source>
        <dbReference type="ARBA" id="ARBA00041214"/>
    </source>
</evidence>
<dbReference type="InterPro" id="IPR002671">
    <property type="entry name" value="Ribosomal_eL22"/>
</dbReference>
<keyword evidence="3" id="KW-0687">Ribonucleoprotein</keyword>
<accession>A0A2G8KNT8</accession>
<dbReference type="PANTHER" id="PTHR10064:SF0">
    <property type="entry name" value="FI24544P1-RELATED"/>
    <property type="match status" value="1"/>
</dbReference>
<dbReference type="GO" id="GO:0003735">
    <property type="term" value="F:structural constituent of ribosome"/>
    <property type="evidence" value="ECO:0007669"/>
    <property type="project" value="InterPro"/>
</dbReference>
<dbReference type="Proteomes" id="UP000230750">
    <property type="component" value="Unassembled WGS sequence"/>
</dbReference>
<evidence type="ECO:0000256" key="2">
    <source>
        <dbReference type="ARBA" id="ARBA00022980"/>
    </source>
</evidence>
<protein>
    <recommendedName>
        <fullName evidence="4">Large ribosomal subunit protein eL22</fullName>
    </recommendedName>
    <alternativeName>
        <fullName evidence="5">60S ribosomal protein L22</fullName>
    </alternativeName>
</protein>
<organism evidence="6 7">
    <name type="scientific">Stichopus japonicus</name>
    <name type="common">Sea cucumber</name>
    <dbReference type="NCBI Taxonomy" id="307972"/>
    <lineage>
        <taxon>Eukaryota</taxon>
        <taxon>Metazoa</taxon>
        <taxon>Echinodermata</taxon>
        <taxon>Eleutherozoa</taxon>
        <taxon>Echinozoa</taxon>
        <taxon>Holothuroidea</taxon>
        <taxon>Aspidochirotacea</taxon>
        <taxon>Aspidochirotida</taxon>
        <taxon>Stichopodidae</taxon>
        <taxon>Apostichopus</taxon>
    </lineage>
</organism>
<keyword evidence="7" id="KW-1185">Reference proteome</keyword>
<dbReference type="EMBL" id="MRZV01000457">
    <property type="protein sequence ID" value="PIK49608.1"/>
    <property type="molecule type" value="Genomic_DNA"/>
</dbReference>
<dbReference type="PANTHER" id="PTHR10064">
    <property type="entry name" value="60S RIBOSOMAL PROTEIN L22"/>
    <property type="match status" value="1"/>
</dbReference>
<evidence type="ECO:0000256" key="3">
    <source>
        <dbReference type="ARBA" id="ARBA00023274"/>
    </source>
</evidence>
<dbReference type="GO" id="GO:0005840">
    <property type="term" value="C:ribosome"/>
    <property type="evidence" value="ECO:0007669"/>
    <property type="project" value="UniProtKB-KW"/>
</dbReference>
<name>A0A2G8KNT8_STIJA</name>
<dbReference type="InterPro" id="IPR038526">
    <property type="entry name" value="Ribosomal_eL22_sf"/>
</dbReference>
<dbReference type="GO" id="GO:0003723">
    <property type="term" value="F:RNA binding"/>
    <property type="evidence" value="ECO:0007669"/>
    <property type="project" value="TreeGrafter"/>
</dbReference>
<evidence type="ECO:0000313" key="6">
    <source>
        <dbReference type="EMBL" id="PIK49608.1"/>
    </source>
</evidence>
<evidence type="ECO:0000313" key="7">
    <source>
        <dbReference type="Proteomes" id="UP000230750"/>
    </source>
</evidence>
<dbReference type="STRING" id="307972.A0A2G8KNT8"/>
<dbReference type="GO" id="GO:1990904">
    <property type="term" value="C:ribonucleoprotein complex"/>
    <property type="evidence" value="ECO:0007669"/>
    <property type="project" value="UniProtKB-KW"/>
</dbReference>